<dbReference type="NCBIfam" id="TIGR01070">
    <property type="entry name" value="mutS1"/>
    <property type="match status" value="1"/>
</dbReference>
<dbReference type="GO" id="GO:0005829">
    <property type="term" value="C:cytosol"/>
    <property type="evidence" value="ECO:0007669"/>
    <property type="project" value="TreeGrafter"/>
</dbReference>
<dbReference type="GO" id="GO:0030983">
    <property type="term" value="F:mismatched DNA binding"/>
    <property type="evidence" value="ECO:0007669"/>
    <property type="project" value="InterPro"/>
</dbReference>
<comment type="similarity">
    <text evidence="1 9 10">Belongs to the DNA mismatch repair MutS family.</text>
</comment>
<dbReference type="InterPro" id="IPR016151">
    <property type="entry name" value="DNA_mismatch_repair_MutS_N"/>
</dbReference>
<dbReference type="InterPro" id="IPR045076">
    <property type="entry name" value="MutS"/>
</dbReference>
<keyword evidence="7 9" id="KW-0234">DNA repair</keyword>
<dbReference type="GO" id="GO:0006298">
    <property type="term" value="P:mismatch repair"/>
    <property type="evidence" value="ECO:0007669"/>
    <property type="project" value="UniProtKB-UniRule"/>
</dbReference>
<reference evidence="12 13" key="1">
    <citation type="journal article" date="2013" name="J. Mol. Microbiol. Biotechnol.">
        <title>Analysis of the Complete Genomes of Acholeplasma brassicae , A. palmae and A. laidlawii and Their Comparison to the Obligate Parasites from ' Candidatus Phytoplasma'.</title>
        <authorList>
            <person name="Kube M."/>
            <person name="Siewert C."/>
            <person name="Migdoll A.M."/>
            <person name="Duduk B."/>
            <person name="Holz S."/>
            <person name="Rabus R."/>
            <person name="Seemuller E."/>
            <person name="Mitrovic J."/>
            <person name="Muller I."/>
            <person name="Buttner C."/>
            <person name="Reinhardt R."/>
        </authorList>
    </citation>
    <scope>NUCLEOTIDE SEQUENCE [LARGE SCALE GENOMIC DNA]</scope>
    <source>
        <strain evidence="13">0502</strain>
    </source>
</reference>
<organism evidence="12 13">
    <name type="scientific">Acholeplasma brassicae</name>
    <dbReference type="NCBI Taxonomy" id="61635"/>
    <lineage>
        <taxon>Bacteria</taxon>
        <taxon>Bacillati</taxon>
        <taxon>Mycoplasmatota</taxon>
        <taxon>Mollicutes</taxon>
        <taxon>Acholeplasmatales</taxon>
        <taxon>Acholeplasmataceae</taxon>
        <taxon>Acholeplasma</taxon>
    </lineage>
</organism>
<evidence type="ECO:0000259" key="11">
    <source>
        <dbReference type="PROSITE" id="PS00486"/>
    </source>
</evidence>
<keyword evidence="4 9" id="KW-0227">DNA damage</keyword>
<keyword evidence="6 9" id="KW-0238">DNA-binding</keyword>
<sequence>MDKEDIKYTPMMEQYLTLKKDYADALVFFRLGDFYEMFFEDAITASKELEIALTGRDAGAKERVPMCGVPHHAVLPYVQKLIQKGYKIAIAEQVTEPGNGLVKREVVKMITPGMVIDEGILDGAYYNYIGSIIKDKSLYHIAFGDISTGDLNLIQNQKEENLIKVVLQLGLKEVLISSNEEKLENELRNHVLVSYEEGYFEHQLASEIDFTPAKAVKRLLNYFKQTQKAELLQFSNVNVINEEDYLKMDLNSKNSLELMTSNKQRKNQSLLDVLDHCVTALGSRKLKDMLDRPLYNQSQIEDRLDYIEALRSDHFKRDDLKKALQGVYDLRRITTRIASQNASGKDLAQLRQTLSRIPLIKITLNQFSEQKLTNFSNEINDFSSLYSLLEKAIEDNPPLTLKDGGIIKKGYDERLDELKDLSINGKTWMTNFEQMEREKTGIKNLKIGYNRVFGYYIEISKGNLGLVQDSFGYERRQTLTSSERFITPELKEKEQLILSAGEKELALEFELFVELRDKVATYTKDLQSLSDQIATIDVYQTLATASIENHYVRPSFNQKNDVFIKEGRHPVVELNTKVSFVRNDVLVKQGGILLITGPNMSGKSTYMRMFAQIVILAQMGAFVPASEANLPLFDAIYTRIGAQDDLAGGQSTFMVEMKETNEALKYATKNSLLIFDEIGRGTATYDGMAIAQAIIEYVHEKTKAITLFSTHYHELTRLEETLERLKNVHVTANEENKQIVFLHKVEEGPTDKSYGINVAELAKLPKSIIKRSNDILKHLESDKDKTILLNLFNFDDYEAQDNQQVLTSELELVVNRLKQVNINELTPLEALVILKELQDEIN</sequence>
<dbReference type="InterPro" id="IPR000432">
    <property type="entry name" value="DNA_mismatch_repair_MutS_C"/>
</dbReference>
<dbReference type="InterPro" id="IPR007696">
    <property type="entry name" value="DNA_mismatch_repair_MutS_core"/>
</dbReference>
<dbReference type="PIRSF" id="PIRSF037677">
    <property type="entry name" value="DNA_mis_repair_Msh6"/>
    <property type="match status" value="1"/>
</dbReference>
<dbReference type="HAMAP" id="MF_00096">
    <property type="entry name" value="MutS"/>
    <property type="match status" value="1"/>
</dbReference>
<dbReference type="RefSeq" id="WP_030004891.1">
    <property type="nucleotide sequence ID" value="NC_022549.1"/>
</dbReference>
<dbReference type="Gene3D" id="3.30.420.110">
    <property type="entry name" value="MutS, connector domain"/>
    <property type="match status" value="1"/>
</dbReference>
<keyword evidence="5 9" id="KW-0067">ATP-binding</keyword>
<proteinExistence type="inferred from homology"/>
<dbReference type="Pfam" id="PF05190">
    <property type="entry name" value="MutS_IV"/>
    <property type="match status" value="1"/>
</dbReference>
<dbReference type="PROSITE" id="PS00486">
    <property type="entry name" value="DNA_MISMATCH_REPAIR_2"/>
    <property type="match status" value="1"/>
</dbReference>
<dbReference type="Pfam" id="PF00488">
    <property type="entry name" value="MutS_V"/>
    <property type="match status" value="1"/>
</dbReference>
<evidence type="ECO:0000256" key="4">
    <source>
        <dbReference type="ARBA" id="ARBA00022763"/>
    </source>
</evidence>
<dbReference type="FunFam" id="3.40.50.300:FF:000870">
    <property type="entry name" value="MutS protein homolog 4"/>
    <property type="match status" value="1"/>
</dbReference>
<dbReference type="Pfam" id="PF05192">
    <property type="entry name" value="MutS_III"/>
    <property type="match status" value="1"/>
</dbReference>
<evidence type="ECO:0000256" key="5">
    <source>
        <dbReference type="ARBA" id="ARBA00022840"/>
    </source>
</evidence>
<dbReference type="InterPro" id="IPR007860">
    <property type="entry name" value="DNA_mmatch_repair_MutS_con_dom"/>
</dbReference>
<dbReference type="Pfam" id="PF05188">
    <property type="entry name" value="MutS_II"/>
    <property type="match status" value="1"/>
</dbReference>
<dbReference type="InterPro" id="IPR007695">
    <property type="entry name" value="DNA_mismatch_repair_MutS-lik_N"/>
</dbReference>
<dbReference type="InterPro" id="IPR005748">
    <property type="entry name" value="DNA_mismatch_repair_MutS"/>
</dbReference>
<dbReference type="InterPro" id="IPR036678">
    <property type="entry name" value="MutS_con_dom_sf"/>
</dbReference>
<dbReference type="GO" id="GO:0003684">
    <property type="term" value="F:damaged DNA binding"/>
    <property type="evidence" value="ECO:0007669"/>
    <property type="project" value="UniProtKB-UniRule"/>
</dbReference>
<dbReference type="SUPFAM" id="SSF53150">
    <property type="entry name" value="DNA repair protein MutS, domain II"/>
    <property type="match status" value="1"/>
</dbReference>
<keyword evidence="3 9" id="KW-0547">Nucleotide-binding</keyword>
<feature type="domain" description="DNA mismatch repair proteins mutS family" evidence="11">
    <location>
        <begin position="671"/>
        <end position="687"/>
    </location>
</feature>
<evidence type="ECO:0000256" key="10">
    <source>
        <dbReference type="RuleBase" id="RU003756"/>
    </source>
</evidence>
<dbReference type="EMBL" id="FO681348">
    <property type="protein sequence ID" value="CCV66029.1"/>
    <property type="molecule type" value="Genomic_DNA"/>
</dbReference>
<dbReference type="SUPFAM" id="SSF48334">
    <property type="entry name" value="DNA repair protein MutS, domain III"/>
    <property type="match status" value="1"/>
</dbReference>
<dbReference type="PANTHER" id="PTHR11361">
    <property type="entry name" value="DNA MISMATCH REPAIR PROTEIN MUTS FAMILY MEMBER"/>
    <property type="match status" value="1"/>
</dbReference>
<dbReference type="Proteomes" id="UP000032737">
    <property type="component" value="Chromosome"/>
</dbReference>
<keyword evidence="13" id="KW-1185">Reference proteome</keyword>
<dbReference type="HOGENOM" id="CLU_002472_3_1_14"/>
<accession>U4KT41</accession>
<dbReference type="InterPro" id="IPR007861">
    <property type="entry name" value="DNA_mismatch_repair_MutS_clamp"/>
</dbReference>
<gene>
    <name evidence="9 12" type="primary">mutS</name>
    <name evidence="12" type="ORF">BN85310080</name>
</gene>
<evidence type="ECO:0000256" key="9">
    <source>
        <dbReference type="HAMAP-Rule" id="MF_00096"/>
    </source>
</evidence>
<protein>
    <recommendedName>
        <fullName evidence="2 9">DNA mismatch repair protein MutS</fullName>
    </recommendedName>
</protein>
<feature type="binding site" evidence="9">
    <location>
        <begin position="597"/>
        <end position="604"/>
    </location>
    <ligand>
        <name>ATP</name>
        <dbReference type="ChEBI" id="CHEBI:30616"/>
    </ligand>
</feature>
<comment type="function">
    <text evidence="8 9">This protein is involved in the repair of mismatches in DNA. It is possible that it carries out the mismatch recognition step. This protein has a weak ATPase activity.</text>
</comment>
<dbReference type="OrthoDB" id="9802448at2"/>
<dbReference type="InterPro" id="IPR036187">
    <property type="entry name" value="DNA_mismatch_repair_MutS_sf"/>
</dbReference>
<evidence type="ECO:0000256" key="2">
    <source>
        <dbReference type="ARBA" id="ARBA00021982"/>
    </source>
</evidence>
<dbReference type="Gene3D" id="3.40.50.300">
    <property type="entry name" value="P-loop containing nucleotide triphosphate hydrolases"/>
    <property type="match status" value="1"/>
</dbReference>
<evidence type="ECO:0000313" key="12">
    <source>
        <dbReference type="EMBL" id="CCV66029.1"/>
    </source>
</evidence>
<dbReference type="KEGG" id="abra:BN85310080"/>
<dbReference type="InterPro" id="IPR017261">
    <property type="entry name" value="DNA_mismatch_repair_MutS/MSH"/>
</dbReference>
<dbReference type="STRING" id="61635.BN85310080"/>
<dbReference type="SMART" id="SM00533">
    <property type="entry name" value="MUTSd"/>
    <property type="match status" value="1"/>
</dbReference>
<dbReference type="AlphaFoldDB" id="U4KT41"/>
<evidence type="ECO:0000313" key="13">
    <source>
        <dbReference type="Proteomes" id="UP000032737"/>
    </source>
</evidence>
<dbReference type="PANTHER" id="PTHR11361:SF34">
    <property type="entry name" value="DNA MISMATCH REPAIR PROTEIN MSH1, MITOCHONDRIAL"/>
    <property type="match status" value="1"/>
</dbReference>
<dbReference type="Gene3D" id="3.40.1170.10">
    <property type="entry name" value="DNA repair protein MutS, domain I"/>
    <property type="match status" value="1"/>
</dbReference>
<dbReference type="NCBIfam" id="NF003810">
    <property type="entry name" value="PRK05399.1"/>
    <property type="match status" value="1"/>
</dbReference>
<dbReference type="InterPro" id="IPR027417">
    <property type="entry name" value="P-loop_NTPase"/>
</dbReference>
<dbReference type="Pfam" id="PF01624">
    <property type="entry name" value="MutS_I"/>
    <property type="match status" value="1"/>
</dbReference>
<dbReference type="SUPFAM" id="SSF55271">
    <property type="entry name" value="DNA repair protein MutS, domain I"/>
    <property type="match status" value="1"/>
</dbReference>
<dbReference type="GO" id="GO:0005524">
    <property type="term" value="F:ATP binding"/>
    <property type="evidence" value="ECO:0007669"/>
    <property type="project" value="UniProtKB-UniRule"/>
</dbReference>
<evidence type="ECO:0000256" key="8">
    <source>
        <dbReference type="ARBA" id="ARBA00024647"/>
    </source>
</evidence>
<dbReference type="FunFam" id="3.40.1170.10:FF:000001">
    <property type="entry name" value="DNA mismatch repair protein MutS"/>
    <property type="match status" value="1"/>
</dbReference>
<dbReference type="SMART" id="SM00534">
    <property type="entry name" value="MUTSac"/>
    <property type="match status" value="1"/>
</dbReference>
<dbReference type="GO" id="GO:0140664">
    <property type="term" value="F:ATP-dependent DNA damage sensor activity"/>
    <property type="evidence" value="ECO:0007669"/>
    <property type="project" value="InterPro"/>
</dbReference>
<evidence type="ECO:0000256" key="6">
    <source>
        <dbReference type="ARBA" id="ARBA00023125"/>
    </source>
</evidence>
<evidence type="ECO:0000256" key="7">
    <source>
        <dbReference type="ARBA" id="ARBA00023204"/>
    </source>
</evidence>
<evidence type="ECO:0000256" key="3">
    <source>
        <dbReference type="ARBA" id="ARBA00022741"/>
    </source>
</evidence>
<dbReference type="SUPFAM" id="SSF52540">
    <property type="entry name" value="P-loop containing nucleoside triphosphate hydrolases"/>
    <property type="match status" value="1"/>
</dbReference>
<name>U4KT41_9MOLU</name>
<dbReference type="Gene3D" id="1.10.1420.10">
    <property type="match status" value="2"/>
</dbReference>
<evidence type="ECO:0000256" key="1">
    <source>
        <dbReference type="ARBA" id="ARBA00006271"/>
    </source>
</evidence>